<evidence type="ECO:0000313" key="3">
    <source>
        <dbReference type="EMBL" id="SCL31221.1"/>
    </source>
</evidence>
<evidence type="ECO:0000256" key="2">
    <source>
        <dbReference type="SAM" id="MobiDB-lite"/>
    </source>
</evidence>
<evidence type="ECO:0000256" key="1">
    <source>
        <dbReference type="SAM" id="Coils"/>
    </source>
</evidence>
<proteinExistence type="predicted"/>
<dbReference type="OrthoDB" id="3540923at2"/>
<dbReference type="Proteomes" id="UP000199413">
    <property type="component" value="Unassembled WGS sequence"/>
</dbReference>
<dbReference type="RefSeq" id="WP_141715115.1">
    <property type="nucleotide sequence ID" value="NZ_FMHV01000002.1"/>
</dbReference>
<gene>
    <name evidence="3" type="ORF">GA0070624_4228</name>
</gene>
<keyword evidence="1" id="KW-0175">Coiled coil</keyword>
<feature type="coiled-coil region" evidence="1">
    <location>
        <begin position="77"/>
        <end position="111"/>
    </location>
</feature>
<organism evidence="3 4">
    <name type="scientific">Micromonospora rhizosphaerae</name>
    <dbReference type="NCBI Taxonomy" id="568872"/>
    <lineage>
        <taxon>Bacteria</taxon>
        <taxon>Bacillati</taxon>
        <taxon>Actinomycetota</taxon>
        <taxon>Actinomycetes</taxon>
        <taxon>Micromonosporales</taxon>
        <taxon>Micromonosporaceae</taxon>
        <taxon>Micromonospora</taxon>
    </lineage>
</organism>
<evidence type="ECO:0000313" key="4">
    <source>
        <dbReference type="Proteomes" id="UP000199413"/>
    </source>
</evidence>
<feature type="region of interest" description="Disordered" evidence="2">
    <location>
        <begin position="169"/>
        <end position="191"/>
    </location>
</feature>
<reference evidence="4" key="1">
    <citation type="submission" date="2016-06" db="EMBL/GenBank/DDBJ databases">
        <authorList>
            <person name="Varghese N."/>
            <person name="Submissions Spin"/>
        </authorList>
    </citation>
    <scope>NUCLEOTIDE SEQUENCE [LARGE SCALE GENOMIC DNA]</scope>
    <source>
        <strain evidence="4">DSM 45431</strain>
    </source>
</reference>
<accession>A0A1C6SNV0</accession>
<dbReference type="EMBL" id="FMHV01000002">
    <property type="protein sequence ID" value="SCL31221.1"/>
    <property type="molecule type" value="Genomic_DNA"/>
</dbReference>
<feature type="coiled-coil region" evidence="1">
    <location>
        <begin position="12"/>
        <end position="53"/>
    </location>
</feature>
<sequence>MGDDIEERLAAAAAALREHELTTRRVAELQRRVGAAEDELRALRARLDAEQADVHRLAGLTLGRLVASLRGARDDELARERAEAEAVRYRVTEAEQRLAALRAERAKARARQTRLVEARRVYEMLLNERERELAGTDDPRRTRLLELADERGRLAGEQREVTEALRAADPAADRTGRRARRGAARTIAGAR</sequence>
<name>A0A1C6SNV0_9ACTN</name>
<dbReference type="STRING" id="568872.GA0070624_4228"/>
<protein>
    <submittedName>
        <fullName evidence="3">Uncharacterized protein</fullName>
    </submittedName>
</protein>
<keyword evidence="4" id="KW-1185">Reference proteome</keyword>
<dbReference type="AlphaFoldDB" id="A0A1C6SNV0"/>